<dbReference type="InterPro" id="IPR043129">
    <property type="entry name" value="ATPase_NBD"/>
</dbReference>
<dbReference type="InterPro" id="IPR036388">
    <property type="entry name" value="WH-like_DNA-bd_sf"/>
</dbReference>
<dbReference type="SUPFAM" id="SSF46785">
    <property type="entry name" value="Winged helix' DNA-binding domain"/>
    <property type="match status" value="1"/>
</dbReference>
<accession>A0A4R1HQF4</accession>
<dbReference type="PANTHER" id="PTHR18964:SF149">
    <property type="entry name" value="BIFUNCTIONAL UDP-N-ACETYLGLUCOSAMINE 2-EPIMERASE_N-ACETYLMANNOSAMINE KINASE"/>
    <property type="match status" value="1"/>
</dbReference>
<dbReference type="AlphaFoldDB" id="A0A4R1HQF4"/>
<comment type="caution">
    <text evidence="2">The sequence shown here is derived from an EMBL/GenBank/DDBJ whole genome shotgun (WGS) entry which is preliminary data.</text>
</comment>
<comment type="similarity">
    <text evidence="1">Belongs to the ROK (NagC/XylR) family.</text>
</comment>
<keyword evidence="2" id="KW-0418">Kinase</keyword>
<dbReference type="Pfam" id="PF00480">
    <property type="entry name" value="ROK"/>
    <property type="match status" value="1"/>
</dbReference>
<keyword evidence="3" id="KW-1185">Reference proteome</keyword>
<evidence type="ECO:0000256" key="1">
    <source>
        <dbReference type="ARBA" id="ARBA00006479"/>
    </source>
</evidence>
<dbReference type="Gene3D" id="3.30.420.40">
    <property type="match status" value="2"/>
</dbReference>
<gene>
    <name evidence="2" type="ORF">EV378_0617</name>
</gene>
<sequence>MTTSTSGTRPDDARRHNRAVLLRRLHVDGPCTRATLASELGLNRSTIKAVVDGLTESGVVTEAVPTLRSGAGRPSLLVLPEPQSAVVLAVDIRVDQVAMAMVGIGGQILGRHSWNLHRTTRLAGEVITHVAESAQLLRDELAVSELGVGVSVPGVVRRRDGLVHEAPNLGWREVALGERLAAVLGRPTQVGNDAELGALAEHVRGVARDDSDLVYLSADVGVGGGVVAGGRPLRGTGGYVGELGHILVRPGGRDCFCGAQGCWETEVGEPALCRALGLPEDGPRGVLVAELRGLAAVPGRADLLLSDYAGWMAAGLVTVVNMLAPALVVLGDLFAALPPTVVDRIRDEVQRRSLVSRAIGGTRIALSPLGRDGKLVGAAELAFEPVLGTV</sequence>
<dbReference type="Gene3D" id="1.10.10.10">
    <property type="entry name" value="Winged helix-like DNA-binding domain superfamily/Winged helix DNA-binding domain"/>
    <property type="match status" value="1"/>
</dbReference>
<dbReference type="InterPro" id="IPR000600">
    <property type="entry name" value="ROK"/>
</dbReference>
<dbReference type="EMBL" id="SMFZ01000001">
    <property type="protein sequence ID" value="TCK24824.1"/>
    <property type="molecule type" value="Genomic_DNA"/>
</dbReference>
<proteinExistence type="inferred from homology"/>
<keyword evidence="2" id="KW-0808">Transferase</keyword>
<organism evidence="2 3">
    <name type="scientific">Pseudonocardia endophytica</name>
    <dbReference type="NCBI Taxonomy" id="401976"/>
    <lineage>
        <taxon>Bacteria</taxon>
        <taxon>Bacillati</taxon>
        <taxon>Actinomycetota</taxon>
        <taxon>Actinomycetes</taxon>
        <taxon>Pseudonocardiales</taxon>
        <taxon>Pseudonocardiaceae</taxon>
        <taxon>Pseudonocardia</taxon>
    </lineage>
</organism>
<protein>
    <submittedName>
        <fullName evidence="2">Putative NBD/HSP70 family sugar kinase</fullName>
    </submittedName>
</protein>
<dbReference type="GO" id="GO:0016301">
    <property type="term" value="F:kinase activity"/>
    <property type="evidence" value="ECO:0007669"/>
    <property type="project" value="UniProtKB-KW"/>
</dbReference>
<dbReference type="PANTHER" id="PTHR18964">
    <property type="entry name" value="ROK (REPRESSOR, ORF, KINASE) FAMILY"/>
    <property type="match status" value="1"/>
</dbReference>
<dbReference type="SUPFAM" id="SSF53067">
    <property type="entry name" value="Actin-like ATPase domain"/>
    <property type="match status" value="1"/>
</dbReference>
<dbReference type="InterPro" id="IPR036390">
    <property type="entry name" value="WH_DNA-bd_sf"/>
</dbReference>
<dbReference type="RefSeq" id="WP_132421223.1">
    <property type="nucleotide sequence ID" value="NZ_SMFZ01000001.1"/>
</dbReference>
<name>A0A4R1HQF4_PSEEN</name>
<evidence type="ECO:0000313" key="3">
    <source>
        <dbReference type="Proteomes" id="UP000295560"/>
    </source>
</evidence>
<dbReference type="Proteomes" id="UP000295560">
    <property type="component" value="Unassembled WGS sequence"/>
</dbReference>
<evidence type="ECO:0000313" key="2">
    <source>
        <dbReference type="EMBL" id="TCK24824.1"/>
    </source>
</evidence>
<dbReference type="OrthoDB" id="5174513at2"/>
<reference evidence="2 3" key="1">
    <citation type="submission" date="2019-03" db="EMBL/GenBank/DDBJ databases">
        <title>Sequencing the genomes of 1000 actinobacteria strains.</title>
        <authorList>
            <person name="Klenk H.-P."/>
        </authorList>
    </citation>
    <scope>NUCLEOTIDE SEQUENCE [LARGE SCALE GENOMIC DNA]</scope>
    <source>
        <strain evidence="2 3">DSM 44969</strain>
    </source>
</reference>